<dbReference type="EMBL" id="CP109546">
    <property type="protein sequence ID" value="WTZ06625.1"/>
    <property type="molecule type" value="Genomic_DNA"/>
</dbReference>
<name>A0AAU3IDB1_9ACTN</name>
<dbReference type="EMBL" id="CP109546">
    <property type="protein sequence ID" value="WTZ14462.1"/>
    <property type="molecule type" value="Genomic_DNA"/>
</dbReference>
<dbReference type="Gene3D" id="1.25.40.10">
    <property type="entry name" value="Tetratricopeptide repeat domain"/>
    <property type="match status" value="1"/>
</dbReference>
<reference evidence="2" key="1">
    <citation type="submission" date="2022-10" db="EMBL/GenBank/DDBJ databases">
        <title>The complete genomes of actinobacterial strains from the NBC collection.</title>
        <authorList>
            <person name="Joergensen T.S."/>
            <person name="Alvarez Arevalo M."/>
            <person name="Sterndorff E.B."/>
            <person name="Faurdal D."/>
            <person name="Vuksanovic O."/>
            <person name="Mourched A.-S."/>
            <person name="Charusanti P."/>
            <person name="Shaw S."/>
            <person name="Blin K."/>
            <person name="Weber T."/>
        </authorList>
    </citation>
    <scope>NUCLEOTIDE SEQUENCE</scope>
    <source>
        <strain evidence="2">NBC_01393</strain>
    </source>
</reference>
<protein>
    <recommendedName>
        <fullName evidence="3">Helix-turn-helix transcriptional regulator</fullName>
    </recommendedName>
</protein>
<dbReference type="InterPro" id="IPR011990">
    <property type="entry name" value="TPR-like_helical_dom_sf"/>
</dbReference>
<evidence type="ECO:0000313" key="1">
    <source>
        <dbReference type="EMBL" id="WTZ06625.1"/>
    </source>
</evidence>
<dbReference type="SUPFAM" id="SSF48452">
    <property type="entry name" value="TPR-like"/>
    <property type="match status" value="1"/>
</dbReference>
<evidence type="ECO:0000313" key="2">
    <source>
        <dbReference type="EMBL" id="WTZ14462.1"/>
    </source>
</evidence>
<proteinExistence type="predicted"/>
<evidence type="ECO:0008006" key="3">
    <source>
        <dbReference type="Google" id="ProtNLM"/>
    </source>
</evidence>
<dbReference type="AlphaFoldDB" id="A0AAU3IDB1"/>
<accession>A0AAU3IDB1</accession>
<sequence>MRTVRGLLHAGHPDRAAGRCAALRARAARSGARRWQAAFGALRAEALLCLGGLAAAEREAATAVRAAGSDTPLGLWPVAVLAQALTELGRTDEADEQLRRAVPGPLPLTEDVLPYLRARGRRLLAVRCPEEALADFLRVGELAQRQESGLFAQLPWRTDAAEALLHLGRYDRATKLIDAQLTAAAEPGPRHRGLALRLRAATQEPALRPATLSLAAAELRTAGDRPAQAQVLADLSGALGDLGEDSAAGVFLRRAWHLAADCGAVPLCERLRPELVAT</sequence>
<organism evidence="2">
    <name type="scientific">Streptomyces sp. NBC_01393</name>
    <dbReference type="NCBI Taxonomy" id="2903851"/>
    <lineage>
        <taxon>Bacteria</taxon>
        <taxon>Bacillati</taxon>
        <taxon>Actinomycetota</taxon>
        <taxon>Actinomycetes</taxon>
        <taxon>Kitasatosporales</taxon>
        <taxon>Streptomycetaceae</taxon>
        <taxon>Streptomyces</taxon>
    </lineage>
</organism>
<gene>
    <name evidence="1" type="ORF">OG699_00400</name>
    <name evidence="2" type="ORF">OG699_44865</name>
</gene>